<feature type="compositionally biased region" description="Basic and acidic residues" evidence="1">
    <location>
        <begin position="28"/>
        <end position="63"/>
    </location>
</feature>
<protein>
    <submittedName>
        <fullName evidence="2">Uncharacterized protein</fullName>
    </submittedName>
</protein>
<sequence>MSDKEIVRATRGSQNDKGVVKATRKSRNGTEKPLRTCKEGSQRETRPLTKPMTKKEKGFEGKV</sequence>
<name>A0A9I9DXI4_CUCME</name>
<dbReference type="EnsemblPlants" id="MELO3C024687.2.1">
    <property type="protein sequence ID" value="MELO3C024687.2.1"/>
    <property type="gene ID" value="MELO3C024687.2"/>
</dbReference>
<organism evidence="2">
    <name type="scientific">Cucumis melo</name>
    <name type="common">Muskmelon</name>
    <dbReference type="NCBI Taxonomy" id="3656"/>
    <lineage>
        <taxon>Eukaryota</taxon>
        <taxon>Viridiplantae</taxon>
        <taxon>Streptophyta</taxon>
        <taxon>Embryophyta</taxon>
        <taxon>Tracheophyta</taxon>
        <taxon>Spermatophyta</taxon>
        <taxon>Magnoliopsida</taxon>
        <taxon>eudicotyledons</taxon>
        <taxon>Gunneridae</taxon>
        <taxon>Pentapetalae</taxon>
        <taxon>rosids</taxon>
        <taxon>fabids</taxon>
        <taxon>Cucurbitales</taxon>
        <taxon>Cucurbitaceae</taxon>
        <taxon>Benincaseae</taxon>
        <taxon>Cucumis</taxon>
    </lineage>
</organism>
<dbReference type="Gramene" id="MELO3C024687.2.1">
    <property type="protein sequence ID" value="MELO3C024687.2.1"/>
    <property type="gene ID" value="MELO3C024687.2"/>
</dbReference>
<reference evidence="2" key="1">
    <citation type="submission" date="2023-03" db="UniProtKB">
        <authorList>
            <consortium name="EnsemblPlants"/>
        </authorList>
    </citation>
    <scope>IDENTIFICATION</scope>
</reference>
<evidence type="ECO:0000313" key="2">
    <source>
        <dbReference type="EnsemblPlants" id="MELO3C024687.2.1"/>
    </source>
</evidence>
<dbReference type="AlphaFoldDB" id="A0A9I9DXI4"/>
<accession>A0A9I9DXI4</accession>
<feature type="region of interest" description="Disordered" evidence="1">
    <location>
        <begin position="1"/>
        <end position="63"/>
    </location>
</feature>
<proteinExistence type="predicted"/>
<evidence type="ECO:0000256" key="1">
    <source>
        <dbReference type="SAM" id="MobiDB-lite"/>
    </source>
</evidence>